<accession>A0A1H6HCV6</accession>
<dbReference type="GO" id="GO:0006355">
    <property type="term" value="P:regulation of DNA-templated transcription"/>
    <property type="evidence" value="ECO:0007669"/>
    <property type="project" value="InterPro"/>
</dbReference>
<dbReference type="Gene3D" id="3.30.450.20">
    <property type="entry name" value="PAS domain"/>
    <property type="match status" value="1"/>
</dbReference>
<dbReference type="Proteomes" id="UP000198561">
    <property type="component" value="Unassembled WGS sequence"/>
</dbReference>
<evidence type="ECO:0000313" key="6">
    <source>
        <dbReference type="Proteomes" id="UP000198561"/>
    </source>
</evidence>
<dbReference type="GO" id="GO:0003677">
    <property type="term" value="F:DNA binding"/>
    <property type="evidence" value="ECO:0007669"/>
    <property type="project" value="UniProtKB-KW"/>
</dbReference>
<keyword evidence="1" id="KW-0805">Transcription regulation</keyword>
<gene>
    <name evidence="5" type="ORF">SAMN05421593_2382</name>
</gene>
<dbReference type="InterPro" id="IPR016032">
    <property type="entry name" value="Sig_transdc_resp-reg_C-effctor"/>
</dbReference>
<reference evidence="5 6" key="1">
    <citation type="submission" date="2016-10" db="EMBL/GenBank/DDBJ databases">
        <authorList>
            <person name="de Groot N.N."/>
        </authorList>
    </citation>
    <scope>NUCLEOTIDE SEQUENCE [LARGE SCALE GENOMIC DNA]</scope>
    <source>
        <strain evidence="5 6">DSM 23031</strain>
    </source>
</reference>
<dbReference type="PANTHER" id="PTHR44688:SF16">
    <property type="entry name" value="DNA-BINDING TRANSCRIPTIONAL ACTIVATOR DEVR_DOSR"/>
    <property type="match status" value="1"/>
</dbReference>
<protein>
    <submittedName>
        <fullName evidence="5">Regulatory protein, luxR family</fullName>
    </submittedName>
</protein>
<dbReference type="CDD" id="cd06170">
    <property type="entry name" value="LuxR_C_like"/>
    <property type="match status" value="1"/>
</dbReference>
<evidence type="ECO:0000256" key="1">
    <source>
        <dbReference type="ARBA" id="ARBA00023015"/>
    </source>
</evidence>
<dbReference type="SUPFAM" id="SSF46894">
    <property type="entry name" value="C-terminal effector domain of the bipartite response regulators"/>
    <property type="match status" value="1"/>
</dbReference>
<evidence type="ECO:0000313" key="5">
    <source>
        <dbReference type="EMBL" id="SEH33611.1"/>
    </source>
</evidence>
<sequence>MSDKINSLYTRKRSGTVPVSDEKNANKYLNVLKAVSKNSLSCVYIADLKTRKLEFISENPLLFSGLSSAEVEKMGYSFYRKYTKKEDLDILKKVSSTGFKFFECLSPEEKKIHTLTYDFHVKYANSVDVLVNHKITPVEICDQGEISKVVCVVSYSLSRTAGNIRVISNTSDSYWTYNLSTGKWTEECKITLKIREIEIIRLYLQGLTIEEIAEQLFVSPSTIKFHRSKLFERIGAKNIIEAISYVISNNLI</sequence>
<dbReference type="STRING" id="680127.SAMN05421593_2382"/>
<dbReference type="AlphaFoldDB" id="A0A1H6HCV6"/>
<evidence type="ECO:0000256" key="2">
    <source>
        <dbReference type="ARBA" id="ARBA00023125"/>
    </source>
</evidence>
<dbReference type="EMBL" id="FNWQ01000002">
    <property type="protein sequence ID" value="SEH33611.1"/>
    <property type="molecule type" value="Genomic_DNA"/>
</dbReference>
<dbReference type="OrthoDB" id="1727128at2"/>
<dbReference type="PRINTS" id="PR00038">
    <property type="entry name" value="HTHLUXR"/>
</dbReference>
<proteinExistence type="predicted"/>
<dbReference type="Gene3D" id="1.10.10.10">
    <property type="entry name" value="Winged helix-like DNA-binding domain superfamily/Winged helix DNA-binding domain"/>
    <property type="match status" value="1"/>
</dbReference>
<evidence type="ECO:0000256" key="3">
    <source>
        <dbReference type="ARBA" id="ARBA00023163"/>
    </source>
</evidence>
<keyword evidence="3" id="KW-0804">Transcription</keyword>
<name>A0A1H6HCV6_CHRCI</name>
<dbReference type="PROSITE" id="PS50043">
    <property type="entry name" value="HTH_LUXR_2"/>
    <property type="match status" value="1"/>
</dbReference>
<dbReference type="SMART" id="SM00421">
    <property type="entry name" value="HTH_LUXR"/>
    <property type="match status" value="1"/>
</dbReference>
<feature type="domain" description="HTH luxR-type" evidence="4">
    <location>
        <begin position="185"/>
        <end position="250"/>
    </location>
</feature>
<dbReference type="InterPro" id="IPR036388">
    <property type="entry name" value="WH-like_DNA-bd_sf"/>
</dbReference>
<dbReference type="RefSeq" id="WP_089692435.1">
    <property type="nucleotide sequence ID" value="NZ_DALZIY010000001.1"/>
</dbReference>
<dbReference type="InterPro" id="IPR000792">
    <property type="entry name" value="Tscrpt_reg_LuxR_C"/>
</dbReference>
<evidence type="ECO:0000259" key="4">
    <source>
        <dbReference type="PROSITE" id="PS50043"/>
    </source>
</evidence>
<organism evidence="5 6">
    <name type="scientific">Chryseobacterium culicis</name>
    <dbReference type="NCBI Taxonomy" id="680127"/>
    <lineage>
        <taxon>Bacteria</taxon>
        <taxon>Pseudomonadati</taxon>
        <taxon>Bacteroidota</taxon>
        <taxon>Flavobacteriia</taxon>
        <taxon>Flavobacteriales</taxon>
        <taxon>Weeksellaceae</taxon>
        <taxon>Chryseobacterium group</taxon>
        <taxon>Chryseobacterium</taxon>
    </lineage>
</organism>
<dbReference type="Pfam" id="PF00196">
    <property type="entry name" value="GerE"/>
    <property type="match status" value="1"/>
</dbReference>
<dbReference type="PANTHER" id="PTHR44688">
    <property type="entry name" value="DNA-BINDING TRANSCRIPTIONAL ACTIVATOR DEVR_DOSR"/>
    <property type="match status" value="1"/>
</dbReference>
<keyword evidence="2" id="KW-0238">DNA-binding</keyword>